<comment type="caution">
    <text evidence="2">The sequence shown here is derived from an EMBL/GenBank/DDBJ whole genome shotgun (WGS) entry which is preliminary data.</text>
</comment>
<dbReference type="InterPro" id="IPR036736">
    <property type="entry name" value="ACP-like_sf"/>
</dbReference>
<dbReference type="Gene3D" id="1.10.1200.10">
    <property type="entry name" value="ACP-like"/>
    <property type="match status" value="1"/>
</dbReference>
<dbReference type="Proteomes" id="UP001628193">
    <property type="component" value="Unassembled WGS sequence"/>
</dbReference>
<evidence type="ECO:0000259" key="1">
    <source>
        <dbReference type="PROSITE" id="PS50075"/>
    </source>
</evidence>
<accession>A0ABQ0CA63</accession>
<feature type="domain" description="Carrier" evidence="1">
    <location>
        <begin position="1"/>
        <end position="77"/>
    </location>
</feature>
<dbReference type="InterPro" id="IPR009081">
    <property type="entry name" value="PP-bd_ACP"/>
</dbReference>
<dbReference type="EMBL" id="BAAFGK010000004">
    <property type="protein sequence ID" value="GAB0057781.1"/>
    <property type="molecule type" value="Genomic_DNA"/>
</dbReference>
<dbReference type="PROSITE" id="PS50075">
    <property type="entry name" value="CARRIER"/>
    <property type="match status" value="1"/>
</dbReference>
<dbReference type="RefSeq" id="WP_420905472.1">
    <property type="nucleotide sequence ID" value="NZ_BAAFGK010000004.1"/>
</dbReference>
<keyword evidence="3" id="KW-1185">Reference proteome</keyword>
<gene>
    <name evidence="2" type="primary">acpP_2</name>
    <name evidence="2" type="ORF">SIID45300_02113</name>
</gene>
<reference evidence="2 3" key="1">
    <citation type="submission" date="2024-05" db="EMBL/GenBank/DDBJ databases">
        <authorList>
            <consortium name="Candidatus Magnetaquicoccaceae bacterium FCR-1 genome sequencing consortium"/>
            <person name="Shimoshige H."/>
            <person name="Shimamura S."/>
            <person name="Taoka A."/>
            <person name="Kobayashi H."/>
            <person name="Maekawa T."/>
        </authorList>
    </citation>
    <scope>NUCLEOTIDE SEQUENCE [LARGE SCALE GENOMIC DNA]</scope>
    <source>
        <strain evidence="2 3">FCR-1</strain>
    </source>
</reference>
<dbReference type="SUPFAM" id="SSF47336">
    <property type="entry name" value="ACP-like"/>
    <property type="match status" value="1"/>
</dbReference>
<evidence type="ECO:0000313" key="3">
    <source>
        <dbReference type="Proteomes" id="UP001628193"/>
    </source>
</evidence>
<proteinExistence type="predicted"/>
<evidence type="ECO:0000313" key="2">
    <source>
        <dbReference type="EMBL" id="GAB0057781.1"/>
    </source>
</evidence>
<sequence length="79" mass="9053">MHDLLTLLQPIFRDIFDIEDLVVTRESSAATIDGWDSLVHINLVSAIEQEFHIRFALGELESLKNVGDMIDLMEKKLSR</sequence>
<dbReference type="Pfam" id="PF00550">
    <property type="entry name" value="PP-binding"/>
    <property type="match status" value="1"/>
</dbReference>
<name>A0ABQ0CA63_9PROT</name>
<organism evidence="2 3">
    <name type="scientific">Candidatus Magnetaquiglobus chichijimensis</name>
    <dbReference type="NCBI Taxonomy" id="3141448"/>
    <lineage>
        <taxon>Bacteria</taxon>
        <taxon>Pseudomonadati</taxon>
        <taxon>Pseudomonadota</taxon>
        <taxon>Magnetococcia</taxon>
        <taxon>Magnetococcales</taxon>
        <taxon>Candidatus Magnetaquicoccaceae</taxon>
        <taxon>Candidatus Magnetaquiglobus</taxon>
    </lineage>
</organism>
<reference evidence="2 3" key="2">
    <citation type="submission" date="2024-09" db="EMBL/GenBank/DDBJ databases">
        <title>Draft genome sequence of Candidatus Magnetaquicoccaceae bacterium FCR-1.</title>
        <authorList>
            <person name="Shimoshige H."/>
            <person name="Shimamura S."/>
            <person name="Taoka A."/>
            <person name="Kobayashi H."/>
            <person name="Maekawa T."/>
        </authorList>
    </citation>
    <scope>NUCLEOTIDE SEQUENCE [LARGE SCALE GENOMIC DNA]</scope>
    <source>
        <strain evidence="2 3">FCR-1</strain>
    </source>
</reference>
<protein>
    <submittedName>
        <fullName evidence="2">Acyl carrier protein</fullName>
    </submittedName>
</protein>